<sequence>MRSPPGTEIGLALSIGLRSREFTNLTPPVPSLPGNNSAYASNGCRVCGERAVVRVRCIRYVPASGRYCRGRTLPRAEPVAGGFVREQTGHGSPRFRLAGSVARIAGTCHRSASAASDRVTPVTRQARLIPPA</sequence>
<keyword evidence="2" id="KW-1185">Reference proteome</keyword>
<accession>A0ABQ2EQG4</accession>
<evidence type="ECO:0000313" key="1">
    <source>
        <dbReference type="EMBL" id="GGK16052.1"/>
    </source>
</evidence>
<dbReference type="EMBL" id="BMMV01000021">
    <property type="protein sequence ID" value="GGK16052.1"/>
    <property type="molecule type" value="Genomic_DNA"/>
</dbReference>
<proteinExistence type="predicted"/>
<gene>
    <name evidence="1" type="ORF">GCM10011583_54920</name>
</gene>
<evidence type="ECO:0000313" key="2">
    <source>
        <dbReference type="Proteomes" id="UP000660265"/>
    </source>
</evidence>
<comment type="caution">
    <text evidence="1">The sequence shown here is derived from an EMBL/GenBank/DDBJ whole genome shotgun (WGS) entry which is preliminary data.</text>
</comment>
<organism evidence="1 2">
    <name type="scientific">Streptomyces camponoticapitis</name>
    <dbReference type="NCBI Taxonomy" id="1616125"/>
    <lineage>
        <taxon>Bacteria</taxon>
        <taxon>Bacillati</taxon>
        <taxon>Actinomycetota</taxon>
        <taxon>Actinomycetes</taxon>
        <taxon>Kitasatosporales</taxon>
        <taxon>Streptomycetaceae</taxon>
        <taxon>Streptomyces</taxon>
    </lineage>
</organism>
<protein>
    <submittedName>
        <fullName evidence="1">Uncharacterized protein</fullName>
    </submittedName>
</protein>
<dbReference type="Proteomes" id="UP000660265">
    <property type="component" value="Unassembled WGS sequence"/>
</dbReference>
<reference evidence="2" key="1">
    <citation type="journal article" date="2019" name="Int. J. Syst. Evol. Microbiol.">
        <title>The Global Catalogue of Microorganisms (GCM) 10K type strain sequencing project: providing services to taxonomists for standard genome sequencing and annotation.</title>
        <authorList>
            <consortium name="The Broad Institute Genomics Platform"/>
            <consortium name="The Broad Institute Genome Sequencing Center for Infectious Disease"/>
            <person name="Wu L."/>
            <person name="Ma J."/>
        </authorList>
    </citation>
    <scope>NUCLEOTIDE SEQUENCE [LARGE SCALE GENOMIC DNA]</scope>
    <source>
        <strain evidence="2">CGMCC 4.7275</strain>
    </source>
</reference>
<name>A0ABQ2EQG4_9ACTN</name>